<evidence type="ECO:0000313" key="4">
    <source>
        <dbReference type="EMBL" id="CAL6098618.1"/>
    </source>
</evidence>
<name>A0AA86P7P4_9EUKA</name>
<reference evidence="1" key="1">
    <citation type="submission" date="2023-06" db="EMBL/GenBank/DDBJ databases">
        <authorList>
            <person name="Kurt Z."/>
        </authorList>
    </citation>
    <scope>NUCLEOTIDE SEQUENCE</scope>
</reference>
<dbReference type="EMBL" id="CATOUU010000500">
    <property type="protein sequence ID" value="CAI9932014.1"/>
    <property type="molecule type" value="Genomic_DNA"/>
</dbReference>
<proteinExistence type="predicted"/>
<dbReference type="EMBL" id="CATOUU010000991">
    <property type="protein sequence ID" value="CAI9965555.1"/>
    <property type="molecule type" value="Genomic_DNA"/>
</dbReference>
<accession>A0AA86P7P4</accession>
<evidence type="ECO:0000313" key="3">
    <source>
        <dbReference type="EMBL" id="CAL6077203.1"/>
    </source>
</evidence>
<evidence type="ECO:0000313" key="5">
    <source>
        <dbReference type="Proteomes" id="UP001642409"/>
    </source>
</evidence>
<comment type="caution">
    <text evidence="1">The sequence shown here is derived from an EMBL/GenBank/DDBJ whole genome shotgun (WGS) entry which is preliminary data.</text>
</comment>
<dbReference type="EMBL" id="CAXDID020000324">
    <property type="protein sequence ID" value="CAL6077203.1"/>
    <property type="molecule type" value="Genomic_DNA"/>
</dbReference>
<dbReference type="Proteomes" id="UP001642409">
    <property type="component" value="Unassembled WGS sequence"/>
</dbReference>
<evidence type="ECO:0000313" key="2">
    <source>
        <dbReference type="EMBL" id="CAI9965555.1"/>
    </source>
</evidence>
<sequence length="111" mass="13231">MHFRLHADPTIILKLIRIKLIIRLLLSDYIVQPLLRLQQRQLLKALMLVQVSYQPQQSENVIQRQSFGRVFVLLRQELLILPIYQMKMELYLSRSIVETLVVKFVNNFSLN</sequence>
<reference evidence="3 5" key="2">
    <citation type="submission" date="2024-07" db="EMBL/GenBank/DDBJ databases">
        <authorList>
            <person name="Akdeniz Z."/>
        </authorList>
    </citation>
    <scope>NUCLEOTIDE SEQUENCE [LARGE SCALE GENOMIC DNA]</scope>
</reference>
<dbReference type="EMBL" id="CAXDID020000510">
    <property type="protein sequence ID" value="CAL6098618.1"/>
    <property type="molecule type" value="Genomic_DNA"/>
</dbReference>
<gene>
    <name evidence="1" type="ORF">HINF_LOCUS19659</name>
    <name evidence="2" type="ORF">HINF_LOCUS53200</name>
    <name evidence="3" type="ORF">HINF_LOCUS58088</name>
    <name evidence="4" type="ORF">HINF_LOCUS69693</name>
</gene>
<protein>
    <submittedName>
        <fullName evidence="3">Hypothetical_protein</fullName>
    </submittedName>
</protein>
<keyword evidence="5" id="KW-1185">Reference proteome</keyword>
<dbReference type="AlphaFoldDB" id="A0AA86P7P4"/>
<organism evidence="1">
    <name type="scientific">Hexamita inflata</name>
    <dbReference type="NCBI Taxonomy" id="28002"/>
    <lineage>
        <taxon>Eukaryota</taxon>
        <taxon>Metamonada</taxon>
        <taxon>Diplomonadida</taxon>
        <taxon>Hexamitidae</taxon>
        <taxon>Hexamitinae</taxon>
        <taxon>Hexamita</taxon>
    </lineage>
</organism>
<evidence type="ECO:0000313" key="1">
    <source>
        <dbReference type="EMBL" id="CAI9932014.1"/>
    </source>
</evidence>